<dbReference type="Proteomes" id="UP000554482">
    <property type="component" value="Unassembled WGS sequence"/>
</dbReference>
<accession>A0A7J6WAA1</accession>
<dbReference type="PANTHER" id="PTHR33390:SF1">
    <property type="entry name" value="STRESS UP-REGULATED NOD 19 PROTEIN"/>
    <property type="match status" value="1"/>
</dbReference>
<gene>
    <name evidence="3" type="ORF">FRX31_016607</name>
</gene>
<dbReference type="PANTHER" id="PTHR33390">
    <property type="entry name" value="STRESS UP-REGULATED NOD 19 PROTEIN"/>
    <property type="match status" value="1"/>
</dbReference>
<dbReference type="OrthoDB" id="1923469at2759"/>
<evidence type="ECO:0000256" key="1">
    <source>
        <dbReference type="SAM" id="Phobius"/>
    </source>
</evidence>
<reference evidence="3 4" key="1">
    <citation type="submission" date="2020-06" db="EMBL/GenBank/DDBJ databases">
        <title>Transcriptomic and genomic resources for Thalictrum thalictroides and T. hernandezii: Facilitating candidate gene discovery in an emerging model plant lineage.</title>
        <authorList>
            <person name="Arias T."/>
            <person name="Riano-Pachon D.M."/>
            <person name="Di Stilio V.S."/>
        </authorList>
    </citation>
    <scope>NUCLEOTIDE SEQUENCE [LARGE SCALE GENOMIC DNA]</scope>
    <source>
        <strain evidence="4">cv. WT478/WT964</strain>
        <tissue evidence="3">Leaves</tissue>
    </source>
</reference>
<sequence>MQICWLLLFATLLLGSTIQALQVLYREENGVKTAVYLSPKFVLGAGSVENKFYHNVDFPKGHIALKEFSAEVVDDKGISVPLHETYLHHWVIARYYALTTDSGEHELKTLMVRNSGVCHNTLGQYFGLGSETRHTDTYVPDPYGIEVGNPADLPDGYVERWFLNVHAIDTRGVVDRLGCTECKCDLYNITRDEFDRPLRSDYIGGLLCCYDQTQCRLREGFQSIKRNLYLKYTVKWVDWVDTLVPVKIYIFDVTDTGEREGVASNSVGVASNSVAVTAQMGCKVEYEVEPCGVSGASSNGCLDIKKASIVMPKGGYVIYGVAHQHSGGIVSALYGEDGRMICTSRAIYGEGKEAGNEAGYIVGMTTCYPQPGSVKISDGESLVLESNYSSSKMHTGVMGLFYLLIAEQPPNNILIHLQETTKFPNYSWALMFLGVTIAFVAGFSYLRRNERNEGYQSLG</sequence>
<name>A0A7J6WAA1_THATH</name>
<dbReference type="Pfam" id="PF07712">
    <property type="entry name" value="SURNod19"/>
    <property type="match status" value="1"/>
</dbReference>
<proteinExistence type="predicted"/>
<comment type="caution">
    <text evidence="3">The sequence shown here is derived from an EMBL/GenBank/DDBJ whole genome shotgun (WGS) entry which is preliminary data.</text>
</comment>
<dbReference type="AlphaFoldDB" id="A0A7J6WAA1"/>
<feature type="transmembrane region" description="Helical" evidence="1">
    <location>
        <begin position="426"/>
        <end position="446"/>
    </location>
</feature>
<dbReference type="EMBL" id="JABWDY010019574">
    <property type="protein sequence ID" value="KAF5193808.1"/>
    <property type="molecule type" value="Genomic_DNA"/>
</dbReference>
<protein>
    <submittedName>
        <fullName evidence="3">Stress up-regulated nod</fullName>
    </submittedName>
</protein>
<keyword evidence="1" id="KW-0812">Transmembrane</keyword>
<feature type="signal peptide" evidence="2">
    <location>
        <begin position="1"/>
        <end position="20"/>
    </location>
</feature>
<keyword evidence="4" id="KW-1185">Reference proteome</keyword>
<evidence type="ECO:0000313" key="4">
    <source>
        <dbReference type="Proteomes" id="UP000554482"/>
    </source>
</evidence>
<keyword evidence="1" id="KW-1133">Transmembrane helix</keyword>
<feature type="chain" id="PRO_5029539242" evidence="2">
    <location>
        <begin position="21"/>
        <end position="459"/>
    </location>
</feature>
<evidence type="ECO:0000313" key="3">
    <source>
        <dbReference type="EMBL" id="KAF5193808.1"/>
    </source>
</evidence>
<organism evidence="3 4">
    <name type="scientific">Thalictrum thalictroides</name>
    <name type="common">Rue-anemone</name>
    <name type="synonym">Anemone thalictroides</name>
    <dbReference type="NCBI Taxonomy" id="46969"/>
    <lineage>
        <taxon>Eukaryota</taxon>
        <taxon>Viridiplantae</taxon>
        <taxon>Streptophyta</taxon>
        <taxon>Embryophyta</taxon>
        <taxon>Tracheophyta</taxon>
        <taxon>Spermatophyta</taxon>
        <taxon>Magnoliopsida</taxon>
        <taxon>Ranunculales</taxon>
        <taxon>Ranunculaceae</taxon>
        <taxon>Thalictroideae</taxon>
        <taxon>Thalictrum</taxon>
    </lineage>
</organism>
<dbReference type="InterPro" id="IPR011692">
    <property type="entry name" value="Stress_up-reg_Nod19"/>
</dbReference>
<keyword evidence="1" id="KW-0472">Membrane</keyword>
<keyword evidence="2" id="KW-0732">Signal</keyword>
<evidence type="ECO:0000256" key="2">
    <source>
        <dbReference type="SAM" id="SignalP"/>
    </source>
</evidence>